<keyword evidence="2" id="KW-0489">Methyltransferase</keyword>
<dbReference type="InterPro" id="IPR014777">
    <property type="entry name" value="4pyrrole_Mease_sub1"/>
</dbReference>
<organism evidence="2 3">
    <name type="scientific">Legionella bozemanae</name>
    <name type="common">Fluoribacter bozemanae</name>
    <dbReference type="NCBI Taxonomy" id="447"/>
    <lineage>
        <taxon>Bacteria</taxon>
        <taxon>Pseudomonadati</taxon>
        <taxon>Pseudomonadota</taxon>
        <taxon>Gammaproteobacteria</taxon>
        <taxon>Legionellales</taxon>
        <taxon>Legionellaceae</taxon>
        <taxon>Legionella</taxon>
    </lineage>
</organism>
<comment type="caution">
    <text evidence="2">The sequence shown here is derived from an EMBL/GenBank/DDBJ whole genome shotgun (WGS) entry which is preliminary data.</text>
</comment>
<name>A0A0W0RY74_LEGBO</name>
<dbReference type="EMBL" id="LNXU01000007">
    <property type="protein sequence ID" value="KTC75873.1"/>
    <property type="molecule type" value="Genomic_DNA"/>
</dbReference>
<dbReference type="Gene3D" id="3.40.1010.10">
    <property type="entry name" value="Cobalt-precorrin-4 Transmethylase, Domain 1"/>
    <property type="match status" value="1"/>
</dbReference>
<feature type="domain" description="Tetrapyrrole methylase" evidence="1">
    <location>
        <begin position="6"/>
        <end position="212"/>
    </location>
</feature>
<dbReference type="STRING" id="447.Lboz_0701"/>
<dbReference type="OrthoDB" id="1459304at2"/>
<dbReference type="CDD" id="cd19916">
    <property type="entry name" value="OphMA_like"/>
    <property type="match status" value="1"/>
</dbReference>
<proteinExistence type="predicted"/>
<dbReference type="GO" id="GO:0008168">
    <property type="term" value="F:methyltransferase activity"/>
    <property type="evidence" value="ECO:0007669"/>
    <property type="project" value="UniProtKB-KW"/>
</dbReference>
<dbReference type="SUPFAM" id="SSF53790">
    <property type="entry name" value="Tetrapyrrole methylase"/>
    <property type="match status" value="1"/>
</dbReference>
<dbReference type="InterPro" id="IPR000878">
    <property type="entry name" value="4pyrrol_Mease"/>
</dbReference>
<gene>
    <name evidence="2" type="ORF">Lboz_0701</name>
</gene>
<keyword evidence="2" id="KW-0808">Transferase</keyword>
<evidence type="ECO:0000313" key="3">
    <source>
        <dbReference type="Proteomes" id="UP000054695"/>
    </source>
</evidence>
<dbReference type="Proteomes" id="UP000054695">
    <property type="component" value="Unassembled WGS sequence"/>
</dbReference>
<evidence type="ECO:0000313" key="2">
    <source>
        <dbReference type="EMBL" id="KTC75873.1"/>
    </source>
</evidence>
<sequence>MFSRNKLVLVGSGIKTLAHLTQEAQTYIEKADFVLYLLNEPVLEKYIKKLNPNHESLEPYYFNHTLRSDAYTEISNHILSKASEYQFLTVILYGHPTVFTSPGLTALKKAKTLGYETLILPGVSAEDCLFADLEINPGNEGCISIEATEFLLKERILDPYSHVLLWQVAMLGNLKQATNYLSTKALEALLNKLLKYYSPQQELFIYEAAIYPGMNPRIEKIRLENLPTGNFSTLSTLYIPPKSRAPVDDKTLRELNLN</sequence>
<keyword evidence="3" id="KW-1185">Reference proteome</keyword>
<evidence type="ECO:0000259" key="1">
    <source>
        <dbReference type="Pfam" id="PF00590"/>
    </source>
</evidence>
<dbReference type="Pfam" id="PF00590">
    <property type="entry name" value="TP_methylase"/>
    <property type="match status" value="1"/>
</dbReference>
<dbReference type="RefSeq" id="WP_058458395.1">
    <property type="nucleotide sequence ID" value="NZ_CAAAIY010000032.1"/>
</dbReference>
<protein>
    <submittedName>
        <fullName evidence="2">Uroporphyrinogen III methylase</fullName>
    </submittedName>
</protein>
<reference evidence="2 3" key="1">
    <citation type="submission" date="2015-11" db="EMBL/GenBank/DDBJ databases">
        <title>Genomic analysis of 38 Legionella species identifies large and diverse effector repertoires.</title>
        <authorList>
            <person name="Burstein D."/>
            <person name="Amaro F."/>
            <person name="Zusman T."/>
            <person name="Lifshitz Z."/>
            <person name="Cohen O."/>
            <person name="Gilbert J.A."/>
            <person name="Pupko T."/>
            <person name="Shuman H.A."/>
            <person name="Segal G."/>
        </authorList>
    </citation>
    <scope>NUCLEOTIDE SEQUENCE [LARGE SCALE GENOMIC DNA]</scope>
    <source>
        <strain evidence="2 3">WIGA</strain>
    </source>
</reference>
<dbReference type="AlphaFoldDB" id="A0A0W0RY74"/>
<accession>A0A0W0RY74</accession>
<dbReference type="PATRIC" id="fig|447.4.peg.751"/>
<dbReference type="InterPro" id="IPR035996">
    <property type="entry name" value="4pyrrol_Methylase_sf"/>
</dbReference>
<dbReference type="GO" id="GO:0032259">
    <property type="term" value="P:methylation"/>
    <property type="evidence" value="ECO:0007669"/>
    <property type="project" value="UniProtKB-KW"/>
</dbReference>